<dbReference type="PANTHER" id="PTHR10357">
    <property type="entry name" value="ALPHA-AMYLASE FAMILY MEMBER"/>
    <property type="match status" value="1"/>
</dbReference>
<dbReference type="Pfam" id="PF23915">
    <property type="entry name" value="SusG_C"/>
    <property type="match status" value="1"/>
</dbReference>
<sequence length="556" mass="64372">MTKKNWREASIYQIYPKSFNDANGDGIGDIQGIREKIPYLKELGIDMVWLTPMQPSPQKDNGYDVSDYCAINPVYGTIEEFKVLLEELHAEGIDMMLDMVLNHTSTEHHWFQEAKKSKDNPYHDYYIWREGEPETLPNNWQSKFGGSSWAYNDATSEFYLHLFDVTQADLDWRNPKVREEIKAVLKFWADLGVDGFRLDVINLISKDDTFPDDYVGDGRRFYTDGEHVHAYLNEINTEVFTPYGILTVGEMSSTSMEACIQYTQPENKELDMTFNFHHLKVDYKDGDKWQLKDMDFSQLKTLLSDWQTGMQAGGGWNALFWCNHDQPRIVSRYGNDSVEYREKSAKMLALAMHGLQGTPYIYQGEEIGATNPKWRSIDEFMDVESTNMFEIMIKEGRTEAEAFETVCQRSRDNSRTPIPWSSADNAGFTTGKPWLKIAENYTTINVTEALERKDSVFYFYQHLIALRKAEKTLVNGLFKRQDQDDAAVFAYDRVDGKEVLRVAANFTDETVTFEWSEDIRLAETLLTNYEGEATTYQTKVQLRPYESIIWKGETLA</sequence>
<dbReference type="OrthoDB" id="9805159at2"/>
<dbReference type="GO" id="GO:0005737">
    <property type="term" value="C:cytoplasm"/>
    <property type="evidence" value="ECO:0007669"/>
    <property type="project" value="UniProtKB-UniRule"/>
</dbReference>
<keyword evidence="3 7" id="KW-0326">Glycosidase</keyword>
<reference evidence="6 8" key="1">
    <citation type="submission" date="2017-09" db="EMBL/GenBank/DDBJ databases">
        <title>Complete Genome Sequences of Two Strains of the Meat Spoilage Bacterium Brochothrix thermosphacta Isolated from Ground Chicken.</title>
        <authorList>
            <person name="Paoli G.C."/>
            <person name="Wijey C."/>
            <person name="Chen C.-Y."/>
            <person name="Nguyen L."/>
            <person name="Yan X."/>
            <person name="Irwin P.L."/>
        </authorList>
    </citation>
    <scope>NUCLEOTIDE SEQUENCE [LARGE SCALE GENOMIC DNA]</scope>
    <source>
        <strain evidence="6 8">BI</strain>
    </source>
</reference>
<dbReference type="Gene3D" id="3.90.400.10">
    <property type="entry name" value="Oligo-1,6-glucosidase, Domain 2"/>
    <property type="match status" value="1"/>
</dbReference>
<dbReference type="PANTHER" id="PTHR10357:SF217">
    <property type="entry name" value="TREHALOSE-6-PHOSPHATE HYDROLASE"/>
    <property type="match status" value="1"/>
</dbReference>
<dbReference type="NCBIfam" id="TIGR02403">
    <property type="entry name" value="trehalose_treC"/>
    <property type="match status" value="1"/>
</dbReference>
<dbReference type="RefSeq" id="WP_069125970.1">
    <property type="nucleotide sequence ID" value="NZ_CBCPKC010000006.1"/>
</dbReference>
<dbReference type="NCBIfam" id="NF008183">
    <property type="entry name" value="PRK10933.1"/>
    <property type="match status" value="1"/>
</dbReference>
<dbReference type="FunFam" id="3.20.20.80:FF:000014">
    <property type="entry name" value="Alpha,alpha-phosphotrehalase"/>
    <property type="match status" value="1"/>
</dbReference>
<protein>
    <recommendedName>
        <fullName evidence="4">Alpha,alpha-phosphotrehalase</fullName>
        <ecNumber evidence="4">3.2.1.93</ecNumber>
    </recommendedName>
</protein>
<reference evidence="7" key="2">
    <citation type="submission" date="2018-04" db="EMBL/GenBank/DDBJ databases">
        <authorList>
            <person name="Go L.Y."/>
            <person name="Mitchell J.A."/>
        </authorList>
    </citation>
    <scope>NUCLEOTIDE SEQUENCE</scope>
    <source>
        <strain evidence="7">BSAS1 3</strain>
    </source>
</reference>
<dbReference type="InterPro" id="IPR045857">
    <property type="entry name" value="O16G_dom_2"/>
</dbReference>
<name>A0A1D2LT62_BROTH</name>
<dbReference type="KEGG" id="bths:CNY62_07275"/>
<dbReference type="SMART" id="SM00642">
    <property type="entry name" value="Aamy"/>
    <property type="match status" value="1"/>
</dbReference>
<dbReference type="Pfam" id="PF00128">
    <property type="entry name" value="Alpha-amylase"/>
    <property type="match status" value="1"/>
</dbReference>
<dbReference type="Gene3D" id="3.20.20.80">
    <property type="entry name" value="Glycosidases"/>
    <property type="match status" value="1"/>
</dbReference>
<gene>
    <name evidence="6" type="primary">treC</name>
    <name evidence="7" type="synonym">treA</name>
    <name evidence="7" type="ORF">BTBSAS_70104</name>
    <name evidence="6" type="ORF">CNY62_07275</name>
</gene>
<dbReference type="EMBL" id="CP023483">
    <property type="protein sequence ID" value="ATF26208.1"/>
    <property type="molecule type" value="Genomic_DNA"/>
</dbReference>
<dbReference type="EC" id="3.2.1.93" evidence="4"/>
<evidence type="ECO:0000256" key="4">
    <source>
        <dbReference type="NCBIfam" id="TIGR02403"/>
    </source>
</evidence>
<organism evidence="6 8">
    <name type="scientific">Brochothrix thermosphacta</name>
    <name type="common">Microbacterium thermosphactum</name>
    <dbReference type="NCBI Taxonomy" id="2756"/>
    <lineage>
        <taxon>Bacteria</taxon>
        <taxon>Bacillati</taxon>
        <taxon>Bacillota</taxon>
        <taxon>Bacilli</taxon>
        <taxon>Bacillales</taxon>
        <taxon>Listeriaceae</taxon>
        <taxon>Brochothrix</taxon>
    </lineage>
</organism>
<dbReference type="Gene3D" id="2.60.40.1180">
    <property type="entry name" value="Golgi alpha-mannosidase II"/>
    <property type="match status" value="1"/>
</dbReference>
<evidence type="ECO:0000256" key="1">
    <source>
        <dbReference type="ARBA" id="ARBA00008061"/>
    </source>
</evidence>
<dbReference type="GO" id="GO:0008788">
    <property type="term" value="F:alpha,alpha-phosphotrehalase activity"/>
    <property type="evidence" value="ECO:0007669"/>
    <property type="project" value="UniProtKB-UniRule"/>
</dbReference>
<dbReference type="InterPro" id="IPR017853">
    <property type="entry name" value="GH"/>
</dbReference>
<keyword evidence="8" id="KW-1185">Reference proteome</keyword>
<dbReference type="InterPro" id="IPR012769">
    <property type="entry name" value="Trehalose_TreC"/>
</dbReference>
<dbReference type="InterPro" id="IPR013780">
    <property type="entry name" value="Glyco_hydro_b"/>
</dbReference>
<dbReference type="SUPFAM" id="SSF51011">
    <property type="entry name" value="Glycosyl hydrolase domain"/>
    <property type="match status" value="1"/>
</dbReference>
<dbReference type="EMBL" id="OUNC01000067">
    <property type="protein sequence ID" value="SPP30253.1"/>
    <property type="molecule type" value="Genomic_DNA"/>
</dbReference>
<dbReference type="Proteomes" id="UP000243591">
    <property type="component" value="Chromosome"/>
</dbReference>
<dbReference type="FunFam" id="3.90.400.10:FF:000002">
    <property type="entry name" value="Sucrose isomerase"/>
    <property type="match status" value="1"/>
</dbReference>
<dbReference type="InterPro" id="IPR006047">
    <property type="entry name" value="GH13_cat_dom"/>
</dbReference>
<reference evidence="9" key="3">
    <citation type="submission" date="2018-04" db="EMBL/GenBank/DDBJ databases">
        <authorList>
            <person name="Illikoud N."/>
        </authorList>
    </citation>
    <scope>NUCLEOTIDE SEQUENCE [LARGE SCALE GENOMIC DNA]</scope>
</reference>
<dbReference type="GO" id="GO:0004556">
    <property type="term" value="F:alpha-amylase activity"/>
    <property type="evidence" value="ECO:0007669"/>
    <property type="project" value="TreeGrafter"/>
</dbReference>
<evidence type="ECO:0000313" key="7">
    <source>
        <dbReference type="EMBL" id="SPP30253.1"/>
    </source>
</evidence>
<dbReference type="SUPFAM" id="SSF51445">
    <property type="entry name" value="(Trans)glycosidases"/>
    <property type="match status" value="1"/>
</dbReference>
<evidence type="ECO:0000313" key="8">
    <source>
        <dbReference type="Proteomes" id="UP000243591"/>
    </source>
</evidence>
<feature type="domain" description="Glycosyl hydrolase family 13 catalytic" evidence="5">
    <location>
        <begin position="13"/>
        <end position="415"/>
    </location>
</feature>
<dbReference type="GO" id="GO:0005993">
    <property type="term" value="P:trehalose catabolic process"/>
    <property type="evidence" value="ECO:0007669"/>
    <property type="project" value="InterPro"/>
</dbReference>
<proteinExistence type="inferred from homology"/>
<evidence type="ECO:0000313" key="6">
    <source>
        <dbReference type="EMBL" id="ATF26208.1"/>
    </source>
</evidence>
<accession>A0A1D2LT62</accession>
<dbReference type="CDD" id="cd11333">
    <property type="entry name" value="AmyAc_SI_OligoGlu_DGase"/>
    <property type="match status" value="1"/>
</dbReference>
<dbReference type="AlphaFoldDB" id="A0A1D2LT62"/>
<comment type="similarity">
    <text evidence="1">Belongs to the glycosyl hydrolase 13 family.</text>
</comment>
<dbReference type="Proteomes" id="UP000270190">
    <property type="component" value="Unassembled WGS sequence"/>
</dbReference>
<evidence type="ECO:0000256" key="2">
    <source>
        <dbReference type="ARBA" id="ARBA00022801"/>
    </source>
</evidence>
<dbReference type="InterPro" id="IPR056300">
    <property type="entry name" value="SusG-like_C"/>
</dbReference>
<evidence type="ECO:0000259" key="5">
    <source>
        <dbReference type="SMART" id="SM00642"/>
    </source>
</evidence>
<keyword evidence="2 7" id="KW-0378">Hydrolase</keyword>
<dbReference type="STRING" id="2756.BFR44_10225"/>
<evidence type="ECO:0000256" key="3">
    <source>
        <dbReference type="ARBA" id="ARBA00023295"/>
    </source>
</evidence>
<evidence type="ECO:0000313" key="9">
    <source>
        <dbReference type="Proteomes" id="UP000270190"/>
    </source>
</evidence>